<sequence>MAERVYGFDGVSPSKGKPGRKRYALVVDLRRCTGCNACTASCKTAFDVPLGDWRIWVAEAEFGEFPNTRRSVLPRLCNQCDEPSCVRSCPTQATFKHPDGFVLQRYNRCIGCRTCMVACPYNARHLLPEYRREKNNPRNVADKCDFCVVRVTRGLEPICVASCTGGAMVFGDINDPKSEVARLVRESKTFNLRVELGTAPQVYYIGLTESIGDPEFAFHNRSAQLHARYNTFKRNSELGGEMAGDIVDTDMGFWGLMRHIVRNFSSFFAQVPHKFFRGLY</sequence>
<protein>
    <submittedName>
        <fullName evidence="6">Tetrathionate reductase subunit B</fullName>
    </submittedName>
</protein>
<keyword evidence="3" id="KW-0408">Iron</keyword>
<dbReference type="Gene3D" id="3.30.70.20">
    <property type="match status" value="2"/>
</dbReference>
<proteinExistence type="predicted"/>
<dbReference type="Pfam" id="PF13247">
    <property type="entry name" value="Fer4_11"/>
    <property type="match status" value="1"/>
</dbReference>
<feature type="domain" description="4Fe-4S ferredoxin-type" evidence="5">
    <location>
        <begin position="100"/>
        <end position="129"/>
    </location>
</feature>
<keyword evidence="4" id="KW-0411">Iron-sulfur</keyword>
<dbReference type="GO" id="GO:0051539">
    <property type="term" value="F:4 iron, 4 sulfur cluster binding"/>
    <property type="evidence" value="ECO:0007669"/>
    <property type="project" value="UniProtKB-KW"/>
</dbReference>
<dbReference type="AlphaFoldDB" id="A0A1J5RRY5"/>
<dbReference type="PANTHER" id="PTHR43177:SF3">
    <property type="entry name" value="PROTEIN NRFC HOMOLOG"/>
    <property type="match status" value="1"/>
</dbReference>
<dbReference type="InterPro" id="IPR054822">
    <property type="entry name" value="DsrO-like"/>
</dbReference>
<dbReference type="InterPro" id="IPR017896">
    <property type="entry name" value="4Fe4S_Fe-S-bd"/>
</dbReference>
<evidence type="ECO:0000313" key="6">
    <source>
        <dbReference type="EMBL" id="OIQ99072.1"/>
    </source>
</evidence>
<dbReference type="InterPro" id="IPR050954">
    <property type="entry name" value="ET_IronSulfur_Cluster-Binding"/>
</dbReference>
<dbReference type="GO" id="GO:0046872">
    <property type="term" value="F:metal ion binding"/>
    <property type="evidence" value="ECO:0007669"/>
    <property type="project" value="UniProtKB-KW"/>
</dbReference>
<dbReference type="NCBIfam" id="NF045797">
    <property type="entry name" value="DsrO"/>
    <property type="match status" value="1"/>
</dbReference>
<evidence type="ECO:0000259" key="5">
    <source>
        <dbReference type="PROSITE" id="PS51379"/>
    </source>
</evidence>
<dbReference type="CDD" id="cd10551">
    <property type="entry name" value="PsrB"/>
    <property type="match status" value="1"/>
</dbReference>
<name>A0A1J5RRY5_9ZZZZ</name>
<dbReference type="PROSITE" id="PS51379">
    <property type="entry name" value="4FE4S_FER_2"/>
    <property type="match status" value="3"/>
</dbReference>
<dbReference type="SUPFAM" id="SSF54862">
    <property type="entry name" value="4Fe-4S ferredoxins"/>
    <property type="match status" value="1"/>
</dbReference>
<dbReference type="PANTHER" id="PTHR43177">
    <property type="entry name" value="PROTEIN NRFC"/>
    <property type="match status" value="1"/>
</dbReference>
<comment type="caution">
    <text evidence="6">The sequence shown here is derived from an EMBL/GenBank/DDBJ whole genome shotgun (WGS) entry which is preliminary data.</text>
</comment>
<gene>
    <name evidence="6" type="primary">ttrB_17</name>
    <name evidence="6" type="ORF">GALL_189860</name>
</gene>
<feature type="domain" description="4Fe-4S ferredoxin-type" evidence="5">
    <location>
        <begin position="23"/>
        <end position="51"/>
    </location>
</feature>
<keyword evidence="1" id="KW-0004">4Fe-4S</keyword>
<keyword evidence="2" id="KW-0479">Metal-binding</keyword>
<evidence type="ECO:0000256" key="3">
    <source>
        <dbReference type="ARBA" id="ARBA00023004"/>
    </source>
</evidence>
<evidence type="ECO:0000256" key="4">
    <source>
        <dbReference type="ARBA" id="ARBA00023014"/>
    </source>
</evidence>
<dbReference type="InterPro" id="IPR017900">
    <property type="entry name" value="4Fe4S_Fe_S_CS"/>
</dbReference>
<dbReference type="EMBL" id="MLJW01000111">
    <property type="protein sequence ID" value="OIQ99072.1"/>
    <property type="molecule type" value="Genomic_DNA"/>
</dbReference>
<feature type="domain" description="4Fe-4S ferredoxin-type" evidence="5">
    <location>
        <begin position="68"/>
        <end position="99"/>
    </location>
</feature>
<reference evidence="6" key="1">
    <citation type="submission" date="2016-10" db="EMBL/GenBank/DDBJ databases">
        <title>Sequence of Gallionella enrichment culture.</title>
        <authorList>
            <person name="Poehlein A."/>
            <person name="Muehling M."/>
            <person name="Daniel R."/>
        </authorList>
    </citation>
    <scope>NUCLEOTIDE SEQUENCE</scope>
</reference>
<evidence type="ECO:0000256" key="1">
    <source>
        <dbReference type="ARBA" id="ARBA00022485"/>
    </source>
</evidence>
<dbReference type="PROSITE" id="PS00198">
    <property type="entry name" value="4FE4S_FER_1"/>
    <property type="match status" value="1"/>
</dbReference>
<evidence type="ECO:0000256" key="2">
    <source>
        <dbReference type="ARBA" id="ARBA00022723"/>
    </source>
</evidence>
<accession>A0A1J5RRY5</accession>
<organism evidence="6">
    <name type="scientific">mine drainage metagenome</name>
    <dbReference type="NCBI Taxonomy" id="410659"/>
    <lineage>
        <taxon>unclassified sequences</taxon>
        <taxon>metagenomes</taxon>
        <taxon>ecological metagenomes</taxon>
    </lineage>
</organism>